<keyword evidence="3" id="KW-0540">Nuclease</keyword>
<dbReference type="InterPro" id="IPR003615">
    <property type="entry name" value="HNH_nuc"/>
</dbReference>
<evidence type="ECO:0000259" key="2">
    <source>
        <dbReference type="SMART" id="SM00507"/>
    </source>
</evidence>
<dbReference type="GO" id="GO:0003676">
    <property type="term" value="F:nucleic acid binding"/>
    <property type="evidence" value="ECO:0007669"/>
    <property type="project" value="InterPro"/>
</dbReference>
<keyword evidence="3" id="KW-0378">Hydrolase</keyword>
<feature type="compositionally biased region" description="Basic and acidic residues" evidence="1">
    <location>
        <begin position="60"/>
        <end position="72"/>
    </location>
</feature>
<gene>
    <name evidence="3" type="ORF">HMPREF0298_1923</name>
</gene>
<name>C0XU03_CORLD</name>
<organism evidence="3 4">
    <name type="scientific">Corynebacterium lipophiloflavum (strain ATCC 700352 / DSM 44291 / CCUG 37336 / JCM 10383 / DMMZ 1944)</name>
    <dbReference type="NCBI Taxonomy" id="525263"/>
    <lineage>
        <taxon>Bacteria</taxon>
        <taxon>Bacillati</taxon>
        <taxon>Actinomycetota</taxon>
        <taxon>Actinomycetes</taxon>
        <taxon>Mycobacteriales</taxon>
        <taxon>Corynebacteriaceae</taxon>
        <taxon>Corynebacterium</taxon>
    </lineage>
</organism>
<feature type="region of interest" description="Disordered" evidence="1">
    <location>
        <begin position="52"/>
        <end position="107"/>
    </location>
</feature>
<proteinExistence type="predicted"/>
<dbReference type="SMART" id="SM00507">
    <property type="entry name" value="HNHc"/>
    <property type="match status" value="1"/>
</dbReference>
<reference evidence="3" key="1">
    <citation type="submission" date="2009-01" db="EMBL/GenBank/DDBJ databases">
        <authorList>
            <person name="Qin X."/>
            <person name="Bachman B."/>
            <person name="Battles P."/>
            <person name="Bell A."/>
            <person name="Bess C."/>
            <person name="Bickham C."/>
            <person name="Chaboub L."/>
            <person name="Chen D."/>
            <person name="Coyle M."/>
            <person name="Deiros D.R."/>
            <person name="Dinh H."/>
            <person name="Forbes L."/>
            <person name="Fowler G."/>
            <person name="Francisco L."/>
            <person name="Fu Q."/>
            <person name="Gubbala S."/>
            <person name="Hale W."/>
            <person name="Han Y."/>
            <person name="Hemphill L."/>
            <person name="Highlander S.K."/>
            <person name="Hirani K."/>
            <person name="Hogues M."/>
            <person name="Jackson L."/>
            <person name="Jakkamsetti A."/>
            <person name="Javaid M."/>
            <person name="Jiang H."/>
            <person name="Korchina V."/>
            <person name="Kovar C."/>
            <person name="Lara F."/>
            <person name="Lee S."/>
            <person name="Mata R."/>
            <person name="Mathew T."/>
            <person name="Moen C."/>
            <person name="Morales K."/>
            <person name="Munidasa M."/>
            <person name="Nazareth L."/>
            <person name="Ngo R."/>
            <person name="Nguyen L."/>
            <person name="Okwuonu G."/>
            <person name="Ongeri F."/>
            <person name="Patil S."/>
            <person name="Petrosino J."/>
            <person name="Pham C."/>
            <person name="Pham P."/>
            <person name="Pu L.-L."/>
            <person name="Puazo M."/>
            <person name="Raj R."/>
            <person name="Reid J."/>
            <person name="Rouhana J."/>
            <person name="Saada N."/>
            <person name="Shang Y."/>
            <person name="Simmons D."/>
            <person name="Thornton R."/>
            <person name="Warren J."/>
            <person name="Weissenberger G."/>
            <person name="Zhang J."/>
            <person name="Zhang L."/>
            <person name="Zhou C."/>
            <person name="Zhu D."/>
            <person name="Muzny D."/>
            <person name="Worley K."/>
            <person name="Gibbs R."/>
        </authorList>
    </citation>
    <scope>NUCLEOTIDE SEQUENCE [LARGE SCALE GENOMIC DNA]</scope>
    <source>
        <strain evidence="3">DSM 44291</strain>
    </source>
</reference>
<dbReference type="GO" id="GO:0004519">
    <property type="term" value="F:endonuclease activity"/>
    <property type="evidence" value="ECO:0007669"/>
    <property type="project" value="UniProtKB-KW"/>
</dbReference>
<keyword evidence="3" id="KW-0255">Endonuclease</keyword>
<dbReference type="Proteomes" id="UP000006196">
    <property type="component" value="Unassembled WGS sequence"/>
</dbReference>
<protein>
    <submittedName>
        <fullName evidence="3">HNH endonuclease domain protein</fullName>
    </submittedName>
</protein>
<feature type="domain" description="HNH nuclease" evidence="2">
    <location>
        <begin position="28"/>
        <end position="89"/>
    </location>
</feature>
<comment type="caution">
    <text evidence="3">The sequence shown here is derived from an EMBL/GenBank/DDBJ whole genome shotgun (WGS) entry which is preliminary data.</text>
</comment>
<dbReference type="eggNOG" id="ENOG502ZJ38">
    <property type="taxonomic scope" value="Bacteria"/>
</dbReference>
<evidence type="ECO:0000313" key="4">
    <source>
        <dbReference type="Proteomes" id="UP000006196"/>
    </source>
</evidence>
<dbReference type="AlphaFoldDB" id="C0XU03"/>
<dbReference type="STRING" id="525263.HMPREF0298_1923"/>
<keyword evidence="4" id="KW-1185">Reference proteome</keyword>
<accession>C0XU03</accession>
<dbReference type="Gene3D" id="1.10.30.50">
    <property type="match status" value="1"/>
</dbReference>
<dbReference type="Pfam" id="PF01844">
    <property type="entry name" value="HNH"/>
    <property type="match status" value="1"/>
</dbReference>
<evidence type="ECO:0000313" key="3">
    <source>
        <dbReference type="EMBL" id="EEI16265.1"/>
    </source>
</evidence>
<sequence>MIPVAFVMRGEVRPLAWDDRATKARRKEFRAEHEAMQSVCWLCRQPIDYNAPPQSVNAFEPDHVLPRSTHPELEDDPSNWRPSHASCNRSRKDGAPAPDLGSCSEQW</sequence>
<dbReference type="InterPro" id="IPR002711">
    <property type="entry name" value="HNH"/>
</dbReference>
<evidence type="ECO:0000256" key="1">
    <source>
        <dbReference type="SAM" id="MobiDB-lite"/>
    </source>
</evidence>
<dbReference type="CDD" id="cd00085">
    <property type="entry name" value="HNHc"/>
    <property type="match status" value="1"/>
</dbReference>
<dbReference type="RefSeq" id="WP_006839216.1">
    <property type="nucleotide sequence ID" value="NZ_GG667191.1"/>
</dbReference>
<dbReference type="EMBL" id="ACHJ01000159">
    <property type="protein sequence ID" value="EEI16265.1"/>
    <property type="molecule type" value="Genomic_DNA"/>
</dbReference>
<dbReference type="HOGENOM" id="CLU_176860_0_0_11"/>
<dbReference type="GO" id="GO:0008270">
    <property type="term" value="F:zinc ion binding"/>
    <property type="evidence" value="ECO:0007669"/>
    <property type="project" value="InterPro"/>
</dbReference>